<gene>
    <name evidence="2" type="ORF">KV395_15310</name>
</gene>
<keyword evidence="1" id="KW-0732">Signal</keyword>
<evidence type="ECO:0000313" key="2">
    <source>
        <dbReference type="EMBL" id="WDM44532.1"/>
    </source>
</evidence>
<organism evidence="2 3">
    <name type="scientific">Microbacterium luteolum</name>
    <name type="common">Aureobacterium luteolum</name>
    <dbReference type="NCBI Taxonomy" id="69367"/>
    <lineage>
        <taxon>Bacteria</taxon>
        <taxon>Bacillati</taxon>
        <taxon>Actinomycetota</taxon>
        <taxon>Actinomycetes</taxon>
        <taxon>Micrococcales</taxon>
        <taxon>Microbacteriaceae</taxon>
        <taxon>Microbacterium</taxon>
    </lineage>
</organism>
<keyword evidence="3" id="KW-1185">Reference proteome</keyword>
<proteinExistence type="predicted"/>
<protein>
    <recommendedName>
        <fullName evidence="4">Lipoprotein</fullName>
    </recommendedName>
</protein>
<accession>A0ABY7XR49</accession>
<reference evidence="2 3" key="1">
    <citation type="submission" date="2021-06" db="EMBL/GenBank/DDBJ databases">
        <title>Genome-based taxonomic framework of Microbacterium strains isolated from marine environment, the description of four new species and reclassification of four preexisting species.</title>
        <authorList>
            <person name="Lee S.D."/>
            <person name="Kim S.-M."/>
            <person name="Byeon Y.-S."/>
            <person name="Yang H.L."/>
            <person name="Kim I.S."/>
        </authorList>
    </citation>
    <scope>NUCLEOTIDE SEQUENCE [LARGE SCALE GENOMIC DNA]</scope>
    <source>
        <strain evidence="2 3">KACC 14465</strain>
    </source>
</reference>
<name>A0ABY7XR49_MICLT</name>
<dbReference type="Proteomes" id="UP001215097">
    <property type="component" value="Chromosome"/>
</dbReference>
<evidence type="ECO:0008006" key="4">
    <source>
        <dbReference type="Google" id="ProtNLM"/>
    </source>
</evidence>
<feature type="chain" id="PRO_5045387140" description="Lipoprotein" evidence="1">
    <location>
        <begin position="29"/>
        <end position="247"/>
    </location>
</feature>
<feature type="signal peptide" evidence="1">
    <location>
        <begin position="1"/>
        <end position="28"/>
    </location>
</feature>
<evidence type="ECO:0000313" key="3">
    <source>
        <dbReference type="Proteomes" id="UP001215097"/>
    </source>
</evidence>
<evidence type="ECO:0000256" key="1">
    <source>
        <dbReference type="SAM" id="SignalP"/>
    </source>
</evidence>
<dbReference type="EMBL" id="CP078075">
    <property type="protein sequence ID" value="WDM44532.1"/>
    <property type="molecule type" value="Genomic_DNA"/>
</dbReference>
<sequence length="247" mass="25283">MTMATRTRLAAVLSSLAAVVLLSAGCTATPGAVTPTNSPVPSATTGDDAGDIEGVLLDEGRMFAVVTWGSSSCIPQVDEVSADGQTVTLNLVDLDAEDGKEKVCTADFAPRASIGALPEGVDPTAEITLQVTYGDIVDDVELDGDPAFTGKPGTSTEYQPSAGWFDDESLVLLTWGSSGCPPVVESVEGAGNAGTVTFVTDADQMCTMDMAPRLTIIAFPDDDVDDDDFTLTLAGGGLEGAVKVHSS</sequence>
<dbReference type="PROSITE" id="PS51257">
    <property type="entry name" value="PROKAR_LIPOPROTEIN"/>
    <property type="match status" value="1"/>
</dbReference>